<organism evidence="2 3">
    <name type="scientific">Mucuna pruriens</name>
    <name type="common">Velvet bean</name>
    <name type="synonym">Dolichos pruriens</name>
    <dbReference type="NCBI Taxonomy" id="157652"/>
    <lineage>
        <taxon>Eukaryota</taxon>
        <taxon>Viridiplantae</taxon>
        <taxon>Streptophyta</taxon>
        <taxon>Embryophyta</taxon>
        <taxon>Tracheophyta</taxon>
        <taxon>Spermatophyta</taxon>
        <taxon>Magnoliopsida</taxon>
        <taxon>eudicotyledons</taxon>
        <taxon>Gunneridae</taxon>
        <taxon>Pentapetalae</taxon>
        <taxon>rosids</taxon>
        <taxon>fabids</taxon>
        <taxon>Fabales</taxon>
        <taxon>Fabaceae</taxon>
        <taxon>Papilionoideae</taxon>
        <taxon>50 kb inversion clade</taxon>
        <taxon>NPAAA clade</taxon>
        <taxon>indigoferoid/millettioid clade</taxon>
        <taxon>Phaseoleae</taxon>
        <taxon>Mucuna</taxon>
    </lineage>
</organism>
<comment type="caution">
    <text evidence="2">The sequence shown here is derived from an EMBL/GenBank/DDBJ whole genome shotgun (WGS) entry which is preliminary data.</text>
</comment>
<feature type="compositionally biased region" description="Basic and acidic residues" evidence="1">
    <location>
        <begin position="1"/>
        <end position="15"/>
    </location>
</feature>
<feature type="non-terminal residue" evidence="2">
    <location>
        <position position="101"/>
    </location>
</feature>
<sequence length="101" mass="11332">MEANEKSWSRMEAARTRSQTKTDLSRAKTTQTELDSDKVGLDSDSVEIGNEGFCCKKIKVTWRDEIRFPRRPPWTIGGGPPEMTRALKVQSTSSANNLNLS</sequence>
<protein>
    <submittedName>
        <fullName evidence="2">Uncharacterized protein</fullName>
    </submittedName>
</protein>
<proteinExistence type="predicted"/>
<feature type="compositionally biased region" description="Polar residues" evidence="1">
    <location>
        <begin position="16"/>
        <end position="33"/>
    </location>
</feature>
<evidence type="ECO:0000313" key="2">
    <source>
        <dbReference type="EMBL" id="RDX91729.1"/>
    </source>
</evidence>
<keyword evidence="3" id="KW-1185">Reference proteome</keyword>
<dbReference type="AlphaFoldDB" id="A0A371GME2"/>
<accession>A0A371GME2</accession>
<feature type="region of interest" description="Disordered" evidence="1">
    <location>
        <begin position="1"/>
        <end position="42"/>
    </location>
</feature>
<dbReference type="Proteomes" id="UP000257109">
    <property type="component" value="Unassembled WGS sequence"/>
</dbReference>
<evidence type="ECO:0000313" key="3">
    <source>
        <dbReference type="Proteomes" id="UP000257109"/>
    </source>
</evidence>
<gene>
    <name evidence="2" type="ORF">CR513_26245</name>
</gene>
<dbReference type="EMBL" id="QJKJ01005046">
    <property type="protein sequence ID" value="RDX91729.1"/>
    <property type="molecule type" value="Genomic_DNA"/>
</dbReference>
<reference evidence="2" key="1">
    <citation type="submission" date="2018-05" db="EMBL/GenBank/DDBJ databases">
        <title>Draft genome of Mucuna pruriens seed.</title>
        <authorList>
            <person name="Nnadi N.E."/>
            <person name="Vos R."/>
            <person name="Hasami M.H."/>
            <person name="Devisetty U.K."/>
            <person name="Aguiy J.C."/>
        </authorList>
    </citation>
    <scope>NUCLEOTIDE SEQUENCE [LARGE SCALE GENOMIC DNA]</scope>
    <source>
        <strain evidence="2">JCA_2017</strain>
    </source>
</reference>
<name>A0A371GME2_MUCPR</name>
<evidence type="ECO:0000256" key="1">
    <source>
        <dbReference type="SAM" id="MobiDB-lite"/>
    </source>
</evidence>